<keyword evidence="5" id="KW-1185">Reference proteome</keyword>
<feature type="DNA-binding region" description="H-T-H motif" evidence="2">
    <location>
        <begin position="34"/>
        <end position="53"/>
    </location>
</feature>
<organism evidence="4 5">
    <name type="scientific">Sandaracinobacteroides saxicola</name>
    <dbReference type="NCBI Taxonomy" id="2759707"/>
    <lineage>
        <taxon>Bacteria</taxon>
        <taxon>Pseudomonadati</taxon>
        <taxon>Pseudomonadota</taxon>
        <taxon>Alphaproteobacteria</taxon>
        <taxon>Sphingomonadales</taxon>
        <taxon>Sphingosinicellaceae</taxon>
        <taxon>Sandaracinobacteroides</taxon>
    </lineage>
</organism>
<reference evidence="4 5" key="1">
    <citation type="submission" date="2020-07" db="EMBL/GenBank/DDBJ databases">
        <title>Complete genome sequence for Sandaracinobacter sp. M6.</title>
        <authorList>
            <person name="Tang Y."/>
            <person name="Liu Q."/>
            <person name="Guo Z."/>
            <person name="Lei P."/>
            <person name="Huang B."/>
        </authorList>
    </citation>
    <scope>NUCLEOTIDE SEQUENCE [LARGE SCALE GENOMIC DNA]</scope>
    <source>
        <strain evidence="4 5">M6</strain>
    </source>
</reference>
<name>A0A7G5IK65_9SPHN</name>
<evidence type="ECO:0000256" key="2">
    <source>
        <dbReference type="PROSITE-ProRule" id="PRU00335"/>
    </source>
</evidence>
<proteinExistence type="predicted"/>
<sequence length="201" mass="20993">MSTEKRRFTQEESRAAALEAASGLLVEAGPAAVTLKAVSARMGRTHANLLHHFGSAAGLQSALAAHLAARVCAEITRVVVANRARAPDPRAVVDLVFDAFDREGAGALATWMILNGNESALNPVVAMIHSLVDELGEGHDAPALHRETLMLVLAAMGDALLGAAMADALGLPRDAARVLATERLLALPANMARMEENTHAG</sequence>
<gene>
    <name evidence="4" type="ORF">H3309_04555</name>
</gene>
<dbReference type="EMBL" id="CP059851">
    <property type="protein sequence ID" value="QMW23757.1"/>
    <property type="molecule type" value="Genomic_DNA"/>
</dbReference>
<dbReference type="Gene3D" id="1.10.357.10">
    <property type="entry name" value="Tetracycline Repressor, domain 2"/>
    <property type="match status" value="1"/>
</dbReference>
<evidence type="ECO:0000313" key="5">
    <source>
        <dbReference type="Proteomes" id="UP000515292"/>
    </source>
</evidence>
<evidence type="ECO:0000256" key="1">
    <source>
        <dbReference type="ARBA" id="ARBA00023125"/>
    </source>
</evidence>
<feature type="domain" description="HTH tetR-type" evidence="3">
    <location>
        <begin position="11"/>
        <end position="71"/>
    </location>
</feature>
<dbReference type="PROSITE" id="PS50977">
    <property type="entry name" value="HTH_TETR_2"/>
    <property type="match status" value="1"/>
</dbReference>
<keyword evidence="1 2" id="KW-0238">DNA-binding</keyword>
<dbReference type="Pfam" id="PF00440">
    <property type="entry name" value="TetR_N"/>
    <property type="match status" value="1"/>
</dbReference>
<dbReference type="InterPro" id="IPR001647">
    <property type="entry name" value="HTH_TetR"/>
</dbReference>
<dbReference type="Proteomes" id="UP000515292">
    <property type="component" value="Chromosome"/>
</dbReference>
<dbReference type="InterPro" id="IPR009057">
    <property type="entry name" value="Homeodomain-like_sf"/>
</dbReference>
<evidence type="ECO:0000259" key="3">
    <source>
        <dbReference type="PROSITE" id="PS50977"/>
    </source>
</evidence>
<protein>
    <submittedName>
        <fullName evidence="4">TetR/AcrR family transcriptional regulator</fullName>
    </submittedName>
</protein>
<dbReference type="KEGG" id="sand:H3309_04555"/>
<dbReference type="RefSeq" id="WP_182297580.1">
    <property type="nucleotide sequence ID" value="NZ_CP059851.1"/>
</dbReference>
<dbReference type="GO" id="GO:0003677">
    <property type="term" value="F:DNA binding"/>
    <property type="evidence" value="ECO:0007669"/>
    <property type="project" value="UniProtKB-UniRule"/>
</dbReference>
<accession>A0A7G5IK65</accession>
<dbReference type="AlphaFoldDB" id="A0A7G5IK65"/>
<evidence type="ECO:0000313" key="4">
    <source>
        <dbReference type="EMBL" id="QMW23757.1"/>
    </source>
</evidence>
<dbReference type="SUPFAM" id="SSF46689">
    <property type="entry name" value="Homeodomain-like"/>
    <property type="match status" value="1"/>
</dbReference>